<comment type="caution">
    <text evidence="2">The sequence shown here is derived from an EMBL/GenBank/DDBJ whole genome shotgun (WGS) entry which is preliminary data.</text>
</comment>
<dbReference type="EMBL" id="CAJOBZ010000063">
    <property type="protein sequence ID" value="CAF4932948.1"/>
    <property type="molecule type" value="Genomic_DNA"/>
</dbReference>
<feature type="compositionally biased region" description="Polar residues" evidence="1">
    <location>
        <begin position="26"/>
        <end position="50"/>
    </location>
</feature>
<evidence type="ECO:0000313" key="2">
    <source>
        <dbReference type="EMBL" id="CAF4932948.1"/>
    </source>
</evidence>
<gene>
    <name evidence="2" type="ORF">PMACD_LOCUS14019</name>
</gene>
<reference evidence="2" key="1">
    <citation type="submission" date="2021-02" db="EMBL/GenBank/DDBJ databases">
        <authorList>
            <person name="Steward A R."/>
        </authorList>
    </citation>
    <scope>NUCLEOTIDE SEQUENCE</scope>
</reference>
<dbReference type="AlphaFoldDB" id="A0A821X2A1"/>
<keyword evidence="3" id="KW-1185">Reference proteome</keyword>
<proteinExistence type="predicted"/>
<dbReference type="Proteomes" id="UP000663880">
    <property type="component" value="Unassembled WGS sequence"/>
</dbReference>
<feature type="compositionally biased region" description="Polar residues" evidence="1">
    <location>
        <begin position="57"/>
        <end position="93"/>
    </location>
</feature>
<accession>A0A821X2A1</accession>
<dbReference type="OrthoDB" id="10071220at2759"/>
<evidence type="ECO:0000313" key="3">
    <source>
        <dbReference type="Proteomes" id="UP000663880"/>
    </source>
</evidence>
<sequence length="163" mass="18719">MTSQLIQQDRLRGFTESNTYDHRPTSETINMRTPSVRQNSTHLSNPTYQTPELARQRQMQKPNKVTATHSKVTASASSSNQDQHRNNVANKTPENSKLYRFVLPPEYDADDTRWTLKYRKNLPGLVELMPQSGVYVSSGYLNYCQQVSKDCKSLAPRLLTEMH</sequence>
<protein>
    <submittedName>
        <fullName evidence="2">Uncharacterized protein</fullName>
    </submittedName>
</protein>
<feature type="compositionally biased region" description="Basic and acidic residues" evidence="1">
    <location>
        <begin position="9"/>
        <end position="25"/>
    </location>
</feature>
<name>A0A821X2A1_9NEOP</name>
<evidence type="ECO:0000256" key="1">
    <source>
        <dbReference type="SAM" id="MobiDB-lite"/>
    </source>
</evidence>
<feature type="region of interest" description="Disordered" evidence="1">
    <location>
        <begin position="1"/>
        <end position="93"/>
    </location>
</feature>
<organism evidence="2 3">
    <name type="scientific">Pieris macdunnoughi</name>
    <dbReference type="NCBI Taxonomy" id="345717"/>
    <lineage>
        <taxon>Eukaryota</taxon>
        <taxon>Metazoa</taxon>
        <taxon>Ecdysozoa</taxon>
        <taxon>Arthropoda</taxon>
        <taxon>Hexapoda</taxon>
        <taxon>Insecta</taxon>
        <taxon>Pterygota</taxon>
        <taxon>Neoptera</taxon>
        <taxon>Endopterygota</taxon>
        <taxon>Lepidoptera</taxon>
        <taxon>Glossata</taxon>
        <taxon>Ditrysia</taxon>
        <taxon>Papilionoidea</taxon>
        <taxon>Pieridae</taxon>
        <taxon>Pierinae</taxon>
        <taxon>Pieris</taxon>
    </lineage>
</organism>